<evidence type="ECO:0000313" key="2">
    <source>
        <dbReference type="Proteomes" id="UP000053470"/>
    </source>
</evidence>
<protein>
    <recommendedName>
        <fullName evidence="3">DUF1059 domain-containing protein</fullName>
    </recommendedName>
</protein>
<sequence length="72" mass="7833">MGRRYIDCRAFPSDTNCSVALCADTDGELLEAAVQHAVAVHKHTDTPELRAQLKTLFKDGTPPVERPQPATA</sequence>
<dbReference type="RefSeq" id="WP_003261159.1">
    <property type="nucleotide sequence ID" value="NZ_LN651281.1"/>
</dbReference>
<keyword evidence="2" id="KW-1185">Reference proteome</keyword>
<proteinExistence type="predicted"/>
<dbReference type="InterPro" id="IPR009409">
    <property type="entry name" value="DUF1059"/>
</dbReference>
<reference evidence="1" key="1">
    <citation type="submission" date="2014-11" db="EMBL/GenBank/DDBJ databases">
        <authorList>
            <person name="Genoscope - CEA"/>
        </authorList>
    </citation>
    <scope>NUCLEOTIDE SEQUENCE</scope>
    <source>
        <strain evidence="1">IPO1609</strain>
    </source>
</reference>
<dbReference type="Pfam" id="PF06348">
    <property type="entry name" value="DUF1059"/>
    <property type="match status" value="1"/>
</dbReference>
<evidence type="ECO:0008006" key="3">
    <source>
        <dbReference type="Google" id="ProtNLM"/>
    </source>
</evidence>
<dbReference type="Proteomes" id="UP000053470">
    <property type="component" value="Unassembled WGS sequence"/>
</dbReference>
<reference evidence="1" key="2">
    <citation type="submission" date="2022-04" db="EMBL/GenBank/DDBJ databases">
        <title>Genomic draft of R. solanacearum strain IPO1609, a phylotype IIB1/biovar 2/race 3 strain isolated from potato in Europe.</title>
        <authorList>
            <person name="Boucher C."/>
            <person name="Carrere S."/>
            <person name="Dossat C."/>
            <person name="Elbaz M."/>
            <person name="Genin S."/>
            <person name="Gouzy J."/>
            <person name="Prior P."/>
            <person name="Segurens B."/>
            <person name="Wincker P."/>
        </authorList>
    </citation>
    <scope>NUCLEOTIDE SEQUENCE</scope>
    <source>
        <strain evidence="1">IPO1609</strain>
    </source>
</reference>
<dbReference type="EMBL" id="LN651281">
    <property type="protein sequence ID" value="CEJ16904.1"/>
    <property type="molecule type" value="Genomic_DNA"/>
</dbReference>
<evidence type="ECO:0000313" key="1">
    <source>
        <dbReference type="EMBL" id="CEJ16904.1"/>
    </source>
</evidence>
<name>A0A7U7JDX2_RALSL</name>
<dbReference type="GeneID" id="61364203"/>
<dbReference type="AlphaFoldDB" id="A0A7U7JDX2"/>
<gene>
    <name evidence="1" type="ORF">RSIPO_03602</name>
</gene>
<accession>A0A7U7JDX2</accession>
<organism evidence="1 2">
    <name type="scientific">Ralstonia solanacearum IPO1609</name>
    <dbReference type="NCBI Taxonomy" id="564066"/>
    <lineage>
        <taxon>Bacteria</taxon>
        <taxon>Pseudomonadati</taxon>
        <taxon>Pseudomonadota</taxon>
        <taxon>Betaproteobacteria</taxon>
        <taxon>Burkholderiales</taxon>
        <taxon>Burkholderiaceae</taxon>
        <taxon>Ralstonia</taxon>
        <taxon>Ralstonia solanacearum species complex</taxon>
    </lineage>
</organism>